<dbReference type="HOGENOM" id="CLU_3401136_0_0_1"/>
<evidence type="ECO:0000313" key="1">
    <source>
        <dbReference type="Ensembl" id="ENSCINP00000034490.1"/>
    </source>
</evidence>
<name>H2XXV6_CIOIN</name>
<keyword evidence="2" id="KW-1185">Reference proteome</keyword>
<dbReference type="AlphaFoldDB" id="H2XXV6"/>
<organism evidence="1 2">
    <name type="scientific">Ciona intestinalis</name>
    <name type="common">Transparent sea squirt</name>
    <name type="synonym">Ascidia intestinalis</name>
    <dbReference type="NCBI Taxonomy" id="7719"/>
    <lineage>
        <taxon>Eukaryota</taxon>
        <taxon>Metazoa</taxon>
        <taxon>Chordata</taxon>
        <taxon>Tunicata</taxon>
        <taxon>Ascidiacea</taxon>
        <taxon>Phlebobranchia</taxon>
        <taxon>Cionidae</taxon>
        <taxon>Ciona</taxon>
    </lineage>
</organism>
<dbReference type="EMBL" id="EAAA01002792">
    <property type="status" value="NOT_ANNOTATED_CDS"/>
    <property type="molecule type" value="Genomic_DNA"/>
</dbReference>
<reference evidence="2" key="1">
    <citation type="journal article" date="2002" name="Science">
        <title>The draft genome of Ciona intestinalis: insights into chordate and vertebrate origins.</title>
        <authorList>
            <person name="Dehal P."/>
            <person name="Satou Y."/>
            <person name="Campbell R.K."/>
            <person name="Chapman J."/>
            <person name="Degnan B."/>
            <person name="De Tomaso A."/>
            <person name="Davidson B."/>
            <person name="Di Gregorio A."/>
            <person name="Gelpke M."/>
            <person name="Goodstein D.M."/>
            <person name="Harafuji N."/>
            <person name="Hastings K.E."/>
            <person name="Ho I."/>
            <person name="Hotta K."/>
            <person name="Huang W."/>
            <person name="Kawashima T."/>
            <person name="Lemaire P."/>
            <person name="Martinez D."/>
            <person name="Meinertzhagen I.A."/>
            <person name="Necula S."/>
            <person name="Nonaka M."/>
            <person name="Putnam N."/>
            <person name="Rash S."/>
            <person name="Saiga H."/>
            <person name="Satake M."/>
            <person name="Terry A."/>
            <person name="Yamada L."/>
            <person name="Wang H.G."/>
            <person name="Awazu S."/>
            <person name="Azumi K."/>
            <person name="Boore J."/>
            <person name="Branno M."/>
            <person name="Chin-Bow S."/>
            <person name="DeSantis R."/>
            <person name="Doyle S."/>
            <person name="Francino P."/>
            <person name="Keys D.N."/>
            <person name="Haga S."/>
            <person name="Hayashi H."/>
            <person name="Hino K."/>
            <person name="Imai K.S."/>
            <person name="Inaba K."/>
            <person name="Kano S."/>
            <person name="Kobayashi K."/>
            <person name="Kobayashi M."/>
            <person name="Lee B.I."/>
            <person name="Makabe K.W."/>
            <person name="Manohar C."/>
            <person name="Matassi G."/>
            <person name="Medina M."/>
            <person name="Mochizuki Y."/>
            <person name="Mount S."/>
            <person name="Morishita T."/>
            <person name="Miura S."/>
            <person name="Nakayama A."/>
            <person name="Nishizaka S."/>
            <person name="Nomoto H."/>
            <person name="Ohta F."/>
            <person name="Oishi K."/>
            <person name="Rigoutsos I."/>
            <person name="Sano M."/>
            <person name="Sasaki A."/>
            <person name="Sasakura Y."/>
            <person name="Shoguchi E."/>
            <person name="Shin-i T."/>
            <person name="Spagnuolo A."/>
            <person name="Stainier D."/>
            <person name="Suzuki M.M."/>
            <person name="Tassy O."/>
            <person name="Takatori N."/>
            <person name="Tokuoka M."/>
            <person name="Yagi K."/>
            <person name="Yoshizaki F."/>
            <person name="Wada S."/>
            <person name="Zhang C."/>
            <person name="Hyatt P.D."/>
            <person name="Larimer F."/>
            <person name="Detter C."/>
            <person name="Doggett N."/>
            <person name="Glavina T."/>
            <person name="Hawkins T."/>
            <person name="Richardson P."/>
            <person name="Lucas S."/>
            <person name="Kohara Y."/>
            <person name="Levine M."/>
            <person name="Satoh N."/>
            <person name="Rokhsar D.S."/>
        </authorList>
    </citation>
    <scope>NUCLEOTIDE SEQUENCE [LARGE SCALE GENOMIC DNA]</scope>
</reference>
<dbReference type="InParanoid" id="H2XXV6"/>
<dbReference type="Proteomes" id="UP000008144">
    <property type="component" value="Chromosome 9"/>
</dbReference>
<proteinExistence type="predicted"/>
<dbReference type="Ensembl" id="ENSCINT00000036756.1">
    <property type="protein sequence ID" value="ENSCINP00000034490.1"/>
    <property type="gene ID" value="ENSCING00000022304.1"/>
</dbReference>
<accession>H2XXV6</accession>
<evidence type="ECO:0000313" key="2">
    <source>
        <dbReference type="Proteomes" id="UP000008144"/>
    </source>
</evidence>
<reference evidence="1" key="2">
    <citation type="journal article" date="2008" name="Genome Biol.">
        <title>Improved genome assembly and evidence-based global gene model set for the chordate Ciona intestinalis: new insight into intron and operon populations.</title>
        <authorList>
            <person name="Satou Y."/>
            <person name="Mineta K."/>
            <person name="Ogasawara M."/>
            <person name="Sasakura Y."/>
            <person name="Shoguchi E."/>
            <person name="Ueno K."/>
            <person name="Yamada L."/>
            <person name="Matsumoto J."/>
            <person name="Wasserscheid J."/>
            <person name="Dewar K."/>
            <person name="Wiley G.B."/>
            <person name="Macmil S.L."/>
            <person name="Roe B.A."/>
            <person name="Zeller R.W."/>
            <person name="Hastings K.E."/>
            <person name="Lemaire P."/>
            <person name="Lindquist E."/>
            <person name="Endo T."/>
            <person name="Hotta K."/>
            <person name="Inaba K."/>
        </authorList>
    </citation>
    <scope>NUCLEOTIDE SEQUENCE [LARGE SCALE GENOMIC DNA]</scope>
    <source>
        <strain evidence="1">wild type</strain>
    </source>
</reference>
<reference evidence="1" key="3">
    <citation type="submission" date="2025-08" db="UniProtKB">
        <authorList>
            <consortium name="Ensembl"/>
        </authorList>
    </citation>
    <scope>IDENTIFICATION</scope>
</reference>
<sequence>MFVTIITEHCSMGKCSIPVMKRIQRTTHTLG</sequence>
<protein>
    <submittedName>
        <fullName evidence="1">Uncharacterized protein</fullName>
    </submittedName>
</protein>
<reference evidence="1" key="4">
    <citation type="submission" date="2025-09" db="UniProtKB">
        <authorList>
            <consortium name="Ensembl"/>
        </authorList>
    </citation>
    <scope>IDENTIFICATION</scope>
</reference>